<keyword evidence="1 5" id="KW-0489">Methyltransferase</keyword>
<keyword evidence="2" id="KW-0808">Transferase</keyword>
<dbReference type="PANTHER" id="PTHR43042:SF2">
    <property type="entry name" value="SAM-DEPENDENT METHYLTRANSFERASE"/>
    <property type="match status" value="1"/>
</dbReference>
<dbReference type="SUPFAM" id="SSF53335">
    <property type="entry name" value="S-adenosyl-L-methionine-dependent methyltransferases"/>
    <property type="match status" value="1"/>
</dbReference>
<evidence type="ECO:0000256" key="2">
    <source>
        <dbReference type="ARBA" id="ARBA00022679"/>
    </source>
</evidence>
<dbReference type="Pfam" id="PF10672">
    <property type="entry name" value="Methyltrans_SAM"/>
    <property type="match status" value="1"/>
</dbReference>
<protein>
    <submittedName>
        <fullName evidence="5">SAM-dependent methyltransferase</fullName>
    </submittedName>
</protein>
<proteinExistence type="predicted"/>
<dbReference type="InterPro" id="IPR013780">
    <property type="entry name" value="Glyco_hydro_b"/>
</dbReference>
<evidence type="ECO:0000256" key="1">
    <source>
        <dbReference type="ARBA" id="ARBA00022603"/>
    </source>
</evidence>
<sequence length="305" mass="34613">MANSIQLLTPQHWEDYELIDCGDFEKLERFGNVILIRPEPQAVWPKGLSESEWTKRHDIRFRGRSATSGDWIKKNPRLADRWHIRYQNPEVAIQFRLGLTSFKHVGVFPEQAVNWDYISETLQSFSARQPKVLNLFAYTGGASLIARAAGADVTHVDSIKQVVTWANENQELSGLADIRWVVEDALKFVRRELKRGNRYQGIILDPPAYGHGPKGEKWKLEDHIAEMMRDVVQLLDPQEHFLILNTYSLGFSSVIVENLVKSAMPDAQNLETGELYLQASAGSKLPLGVFGKFRTATRTPPSGSR</sequence>
<dbReference type="InterPro" id="IPR019614">
    <property type="entry name" value="SAM-dep_methyl-trfase"/>
</dbReference>
<evidence type="ECO:0000313" key="6">
    <source>
        <dbReference type="Proteomes" id="UP000597338"/>
    </source>
</evidence>
<gene>
    <name evidence="5" type="ORF">GCM10011386_13090</name>
</gene>
<evidence type="ECO:0000256" key="3">
    <source>
        <dbReference type="ARBA" id="ARBA00022691"/>
    </source>
</evidence>
<feature type="domain" description="S-adenosylmethionine-dependent methyltransferase" evidence="4">
    <location>
        <begin position="59"/>
        <end position="242"/>
    </location>
</feature>
<dbReference type="Proteomes" id="UP000597338">
    <property type="component" value="Unassembled WGS sequence"/>
</dbReference>
<name>A0ABQ1LI19_9SPHI</name>
<reference evidence="6" key="1">
    <citation type="journal article" date="2019" name="Int. J. Syst. Evol. Microbiol.">
        <title>The Global Catalogue of Microorganisms (GCM) 10K type strain sequencing project: providing services to taxonomists for standard genome sequencing and annotation.</title>
        <authorList>
            <consortium name="The Broad Institute Genomics Platform"/>
            <consortium name="The Broad Institute Genome Sequencing Center for Infectious Disease"/>
            <person name="Wu L."/>
            <person name="Ma J."/>
        </authorList>
    </citation>
    <scope>NUCLEOTIDE SEQUENCE [LARGE SCALE GENOMIC DNA]</scope>
    <source>
        <strain evidence="6">CGMCC 1.15342</strain>
    </source>
</reference>
<dbReference type="InterPro" id="IPR029063">
    <property type="entry name" value="SAM-dependent_MTases_sf"/>
</dbReference>
<dbReference type="GO" id="GO:0032259">
    <property type="term" value="P:methylation"/>
    <property type="evidence" value="ECO:0007669"/>
    <property type="project" value="UniProtKB-KW"/>
</dbReference>
<dbReference type="PANTHER" id="PTHR43042">
    <property type="entry name" value="SAM-DEPENDENT METHYLTRANSFERASE"/>
    <property type="match status" value="1"/>
</dbReference>
<dbReference type="Gene3D" id="3.40.50.150">
    <property type="entry name" value="Vaccinia Virus protein VP39"/>
    <property type="match status" value="1"/>
</dbReference>
<keyword evidence="3" id="KW-0949">S-adenosyl-L-methionine</keyword>
<dbReference type="Gene3D" id="2.60.40.1180">
    <property type="entry name" value="Golgi alpha-mannosidase II"/>
    <property type="match status" value="1"/>
</dbReference>
<evidence type="ECO:0000259" key="4">
    <source>
        <dbReference type="Pfam" id="PF10672"/>
    </source>
</evidence>
<organism evidence="5 6">
    <name type="scientific">Parapedobacter defluvii</name>
    <dbReference type="NCBI Taxonomy" id="2045106"/>
    <lineage>
        <taxon>Bacteria</taxon>
        <taxon>Pseudomonadati</taxon>
        <taxon>Bacteroidota</taxon>
        <taxon>Sphingobacteriia</taxon>
        <taxon>Sphingobacteriales</taxon>
        <taxon>Sphingobacteriaceae</taxon>
        <taxon>Parapedobacter</taxon>
    </lineage>
</organism>
<comment type="caution">
    <text evidence="5">The sequence shown here is derived from an EMBL/GenBank/DDBJ whole genome shotgun (WGS) entry which is preliminary data.</text>
</comment>
<dbReference type="GO" id="GO:0008168">
    <property type="term" value="F:methyltransferase activity"/>
    <property type="evidence" value="ECO:0007669"/>
    <property type="project" value="UniProtKB-KW"/>
</dbReference>
<dbReference type="EMBL" id="BMIK01000003">
    <property type="protein sequence ID" value="GGC22574.1"/>
    <property type="molecule type" value="Genomic_DNA"/>
</dbReference>
<keyword evidence="6" id="KW-1185">Reference proteome</keyword>
<evidence type="ECO:0000313" key="5">
    <source>
        <dbReference type="EMBL" id="GGC22574.1"/>
    </source>
</evidence>
<dbReference type="CDD" id="cd02440">
    <property type="entry name" value="AdoMet_MTases"/>
    <property type="match status" value="1"/>
</dbReference>
<accession>A0ABQ1LI19</accession>